<accession>A0A4S4LZJ1</accession>
<evidence type="ECO:0000256" key="1">
    <source>
        <dbReference type="SAM" id="MobiDB-lite"/>
    </source>
</evidence>
<feature type="region of interest" description="Disordered" evidence="1">
    <location>
        <begin position="100"/>
        <end position="155"/>
    </location>
</feature>
<evidence type="ECO:0000313" key="2">
    <source>
        <dbReference type="EMBL" id="THH18032.1"/>
    </source>
</evidence>
<reference evidence="2 3" key="1">
    <citation type="submission" date="2019-02" db="EMBL/GenBank/DDBJ databases">
        <title>Genome sequencing of the rare red list fungi Bondarzewia mesenterica.</title>
        <authorList>
            <person name="Buettner E."/>
            <person name="Kellner H."/>
        </authorList>
    </citation>
    <scope>NUCLEOTIDE SEQUENCE [LARGE SCALE GENOMIC DNA]</scope>
    <source>
        <strain evidence="2 3">DSM 108281</strain>
    </source>
</reference>
<proteinExistence type="predicted"/>
<organism evidence="2 3">
    <name type="scientific">Bondarzewia mesenterica</name>
    <dbReference type="NCBI Taxonomy" id="1095465"/>
    <lineage>
        <taxon>Eukaryota</taxon>
        <taxon>Fungi</taxon>
        <taxon>Dikarya</taxon>
        <taxon>Basidiomycota</taxon>
        <taxon>Agaricomycotina</taxon>
        <taxon>Agaricomycetes</taxon>
        <taxon>Russulales</taxon>
        <taxon>Bondarzewiaceae</taxon>
        <taxon>Bondarzewia</taxon>
    </lineage>
</organism>
<name>A0A4S4LZJ1_9AGAM</name>
<evidence type="ECO:0000313" key="3">
    <source>
        <dbReference type="Proteomes" id="UP000310158"/>
    </source>
</evidence>
<dbReference type="EMBL" id="SGPL01000089">
    <property type="protein sequence ID" value="THH18032.1"/>
    <property type="molecule type" value="Genomic_DNA"/>
</dbReference>
<feature type="compositionally biased region" description="Acidic residues" evidence="1">
    <location>
        <begin position="146"/>
        <end position="155"/>
    </location>
</feature>
<dbReference type="Proteomes" id="UP000310158">
    <property type="component" value="Unassembled WGS sequence"/>
</dbReference>
<keyword evidence="3" id="KW-1185">Reference proteome</keyword>
<dbReference type="OrthoDB" id="5579731at2759"/>
<dbReference type="AlphaFoldDB" id="A0A4S4LZJ1"/>
<protein>
    <submittedName>
        <fullName evidence="2">Uncharacterized protein</fullName>
    </submittedName>
</protein>
<gene>
    <name evidence="2" type="ORF">EW146_g2893</name>
</gene>
<comment type="caution">
    <text evidence="2">The sequence shown here is derived from an EMBL/GenBank/DDBJ whole genome shotgun (WGS) entry which is preliminary data.</text>
</comment>
<sequence>MESFMARVEDVAQKRLDTDSKLHYMPSESIHRELLQELDRYPILERALVDMHALSDPALSANIQKSALTILRQDRGESAKGEKLISSDRTERKFVLGKIDGDEETALAPIPPVQESDVPSASLEPAPTLPKVNGIERAQSVVSEQPPEEMDITTD</sequence>